<gene>
    <name evidence="4" type="ORF">SO802_021948</name>
</gene>
<dbReference type="InterPro" id="IPR004330">
    <property type="entry name" value="FAR1_DNA_bnd_dom"/>
</dbReference>
<feature type="domain" description="FAR1" evidence="2">
    <location>
        <begin position="81"/>
        <end position="164"/>
    </location>
</feature>
<dbReference type="EMBL" id="JAZDWU010000007">
    <property type="protein sequence ID" value="KAK9997262.1"/>
    <property type="molecule type" value="Genomic_DNA"/>
</dbReference>
<evidence type="ECO:0000313" key="4">
    <source>
        <dbReference type="EMBL" id="KAK9997262.1"/>
    </source>
</evidence>
<comment type="caution">
    <text evidence="4">The sequence shown here is derived from an EMBL/GenBank/DDBJ whole genome shotgun (WGS) entry which is preliminary data.</text>
</comment>
<sequence length="371" mass="42728">MTLDENEETHGSAERRETNAMEFQRNVIDVAENNDREKNENVVDVDGGNDEGENIENVTFVESGEIKIGMQVSSEEEAYNMYNEYALKKGFSIRKAARRTVNGVVRQREFVCSKQGFKEFEDPSDVKKYNHLETRTCCCARIRFDVKNDIWTVSHFNDIHTHEFASPEERCNLRSGRKVHSRHGNILSNMVGAGIKATKSYSFLAKEVGGANNLGFSRRDCHNFLRIVRKEIIEAGDGQSIINHFKKRQSEDPMFFYSMQVDQDNRMANFFWRDGRSKLDYDSFGDVVIFDTTYRTNKYNLICAPFVGINHHWNNILFGCAFLVSETIESFIWLFETFLTAMGGKQPISIFTDQDQAMASAIKEVFPKSRH</sequence>
<evidence type="ECO:0000259" key="2">
    <source>
        <dbReference type="Pfam" id="PF03101"/>
    </source>
</evidence>
<dbReference type="PANTHER" id="PTHR47718:SF17">
    <property type="entry name" value="PROTEIN FAR1-RELATED SEQUENCE 5-LIKE"/>
    <property type="match status" value="1"/>
</dbReference>
<dbReference type="PANTHER" id="PTHR47718">
    <property type="entry name" value="OS01G0519700 PROTEIN"/>
    <property type="match status" value="1"/>
</dbReference>
<reference evidence="4 5" key="1">
    <citation type="submission" date="2024-01" db="EMBL/GenBank/DDBJ databases">
        <title>A telomere-to-telomere, gap-free genome of sweet tea (Lithocarpus litseifolius).</title>
        <authorList>
            <person name="Zhou J."/>
        </authorList>
    </citation>
    <scope>NUCLEOTIDE SEQUENCE [LARGE SCALE GENOMIC DNA]</scope>
    <source>
        <strain evidence="4">Zhou-2022a</strain>
        <tissue evidence="4">Leaf</tissue>
    </source>
</reference>
<feature type="compositionally biased region" description="Basic and acidic residues" evidence="1">
    <location>
        <begin position="8"/>
        <end position="19"/>
    </location>
</feature>
<evidence type="ECO:0000259" key="3">
    <source>
        <dbReference type="Pfam" id="PF10551"/>
    </source>
</evidence>
<proteinExistence type="predicted"/>
<dbReference type="Proteomes" id="UP001459277">
    <property type="component" value="Unassembled WGS sequence"/>
</dbReference>
<protein>
    <recommendedName>
        <fullName evidence="6">Protein FAR1-RELATED SEQUENCE</fullName>
    </recommendedName>
</protein>
<organism evidence="4 5">
    <name type="scientific">Lithocarpus litseifolius</name>
    <dbReference type="NCBI Taxonomy" id="425828"/>
    <lineage>
        <taxon>Eukaryota</taxon>
        <taxon>Viridiplantae</taxon>
        <taxon>Streptophyta</taxon>
        <taxon>Embryophyta</taxon>
        <taxon>Tracheophyta</taxon>
        <taxon>Spermatophyta</taxon>
        <taxon>Magnoliopsida</taxon>
        <taxon>eudicotyledons</taxon>
        <taxon>Gunneridae</taxon>
        <taxon>Pentapetalae</taxon>
        <taxon>rosids</taxon>
        <taxon>fabids</taxon>
        <taxon>Fagales</taxon>
        <taxon>Fagaceae</taxon>
        <taxon>Lithocarpus</taxon>
    </lineage>
</organism>
<feature type="domain" description="MULE transposase" evidence="3">
    <location>
        <begin position="287"/>
        <end position="371"/>
    </location>
</feature>
<dbReference type="InterPro" id="IPR018289">
    <property type="entry name" value="MULE_transposase_dom"/>
</dbReference>
<dbReference type="Pfam" id="PF10551">
    <property type="entry name" value="MULE"/>
    <property type="match status" value="1"/>
</dbReference>
<dbReference type="Pfam" id="PF03101">
    <property type="entry name" value="FAR1"/>
    <property type="match status" value="1"/>
</dbReference>
<keyword evidence="5" id="KW-1185">Reference proteome</keyword>
<feature type="region of interest" description="Disordered" evidence="1">
    <location>
        <begin position="1"/>
        <end position="23"/>
    </location>
</feature>
<evidence type="ECO:0000256" key="1">
    <source>
        <dbReference type="SAM" id="MobiDB-lite"/>
    </source>
</evidence>
<dbReference type="AlphaFoldDB" id="A0AAW2CIN3"/>
<evidence type="ECO:0000313" key="5">
    <source>
        <dbReference type="Proteomes" id="UP001459277"/>
    </source>
</evidence>
<name>A0AAW2CIN3_9ROSI</name>
<evidence type="ECO:0008006" key="6">
    <source>
        <dbReference type="Google" id="ProtNLM"/>
    </source>
</evidence>
<accession>A0AAW2CIN3</accession>